<proteinExistence type="inferred from homology"/>
<feature type="transmembrane region" description="Helical" evidence="7">
    <location>
        <begin position="53"/>
        <end position="86"/>
    </location>
</feature>
<evidence type="ECO:0000256" key="3">
    <source>
        <dbReference type="ARBA" id="ARBA00022475"/>
    </source>
</evidence>
<organism evidence="9 10">
    <name type="scientific">Shewanella submarina</name>
    <dbReference type="NCBI Taxonomy" id="2016376"/>
    <lineage>
        <taxon>Bacteria</taxon>
        <taxon>Pseudomonadati</taxon>
        <taxon>Pseudomonadota</taxon>
        <taxon>Gammaproteobacteria</taxon>
        <taxon>Alteromonadales</taxon>
        <taxon>Shewanellaceae</taxon>
        <taxon>Shewanella</taxon>
    </lineage>
</organism>
<sequence length="218" mass="23989">MDSLVNVITALWHQDFTTLMAPGSALLIYLCVGTLIFLESGFIPAAPLPCDSVVILSGTLGAVGVVNPVLMLIIIICAAAIGSWLANMQGKWLNRLPMVQRWVDSVPSDKLQTVDKLLGRHGLVALFTARFIPVVRSLLPLMMGMRLQRQRVFQYFAWFSAFIWGCLLVGLGYLLPSLPENVSRVVTMILMAAPIITLCLAISSWVIFKFRGKLKKSA</sequence>
<keyword evidence="3 7" id="KW-1003">Cell membrane</keyword>
<evidence type="ECO:0000259" key="8">
    <source>
        <dbReference type="Pfam" id="PF09335"/>
    </source>
</evidence>
<keyword evidence="6 7" id="KW-0472">Membrane</keyword>
<dbReference type="InterPro" id="IPR032816">
    <property type="entry name" value="VTT_dom"/>
</dbReference>
<evidence type="ECO:0000256" key="6">
    <source>
        <dbReference type="ARBA" id="ARBA00023136"/>
    </source>
</evidence>
<comment type="caution">
    <text evidence="9">The sequence shown here is derived from an EMBL/GenBank/DDBJ whole genome shotgun (WGS) entry which is preliminary data.</text>
</comment>
<evidence type="ECO:0000256" key="4">
    <source>
        <dbReference type="ARBA" id="ARBA00022692"/>
    </source>
</evidence>
<feature type="transmembrane region" description="Helical" evidence="7">
    <location>
        <begin position="187"/>
        <end position="208"/>
    </location>
</feature>
<keyword evidence="4 7" id="KW-0812">Transmembrane</keyword>
<dbReference type="InterPro" id="IPR032818">
    <property type="entry name" value="DedA-like"/>
</dbReference>
<dbReference type="Pfam" id="PF09335">
    <property type="entry name" value="VTT_dom"/>
    <property type="match status" value="1"/>
</dbReference>
<accession>A0ABV7GI00</accession>
<evidence type="ECO:0000256" key="5">
    <source>
        <dbReference type="ARBA" id="ARBA00022989"/>
    </source>
</evidence>
<comment type="similarity">
    <text evidence="2 7">Belongs to the DedA family.</text>
</comment>
<reference evidence="10" key="1">
    <citation type="journal article" date="2019" name="Int. J. Syst. Evol. Microbiol.">
        <title>The Global Catalogue of Microorganisms (GCM) 10K type strain sequencing project: providing services to taxonomists for standard genome sequencing and annotation.</title>
        <authorList>
            <consortium name="The Broad Institute Genomics Platform"/>
            <consortium name="The Broad Institute Genome Sequencing Center for Infectious Disease"/>
            <person name="Wu L."/>
            <person name="Ma J."/>
        </authorList>
    </citation>
    <scope>NUCLEOTIDE SEQUENCE [LARGE SCALE GENOMIC DNA]</scope>
    <source>
        <strain evidence="10">KCTC 52277</strain>
    </source>
</reference>
<protein>
    <submittedName>
        <fullName evidence="9">DedA family protein</fullName>
    </submittedName>
</protein>
<evidence type="ECO:0000256" key="1">
    <source>
        <dbReference type="ARBA" id="ARBA00004651"/>
    </source>
</evidence>
<feature type="transmembrane region" description="Helical" evidence="7">
    <location>
        <begin position="155"/>
        <end position="175"/>
    </location>
</feature>
<comment type="subcellular location">
    <subcellularLocation>
        <location evidence="1 7">Cell membrane</location>
        <topology evidence="1 7">Multi-pass membrane protein</topology>
    </subcellularLocation>
</comment>
<name>A0ABV7GI00_9GAMM</name>
<dbReference type="PANTHER" id="PTHR30353">
    <property type="entry name" value="INNER MEMBRANE PROTEIN DEDA-RELATED"/>
    <property type="match status" value="1"/>
</dbReference>
<evidence type="ECO:0000256" key="2">
    <source>
        <dbReference type="ARBA" id="ARBA00010792"/>
    </source>
</evidence>
<feature type="transmembrane region" description="Helical" evidence="7">
    <location>
        <begin position="26"/>
        <end position="46"/>
    </location>
</feature>
<feature type="domain" description="VTT" evidence="8">
    <location>
        <begin position="61"/>
        <end position="173"/>
    </location>
</feature>
<keyword evidence="10" id="KW-1185">Reference proteome</keyword>
<dbReference type="PANTHER" id="PTHR30353:SF11">
    <property type="entry name" value="INNER MEMBRANE PROTEIN YQJA"/>
    <property type="match status" value="1"/>
</dbReference>
<evidence type="ECO:0000313" key="10">
    <source>
        <dbReference type="Proteomes" id="UP001595621"/>
    </source>
</evidence>
<keyword evidence="5 7" id="KW-1133">Transmembrane helix</keyword>
<evidence type="ECO:0000256" key="7">
    <source>
        <dbReference type="RuleBase" id="RU367016"/>
    </source>
</evidence>
<dbReference type="RefSeq" id="WP_248933872.1">
    <property type="nucleotide sequence ID" value="NZ_JAKILF010000001.1"/>
</dbReference>
<dbReference type="EMBL" id="JBHRTD010000018">
    <property type="protein sequence ID" value="MFC3139943.1"/>
    <property type="molecule type" value="Genomic_DNA"/>
</dbReference>
<dbReference type="Proteomes" id="UP001595621">
    <property type="component" value="Unassembled WGS sequence"/>
</dbReference>
<gene>
    <name evidence="9" type="ORF">ACFOE0_17435</name>
</gene>
<evidence type="ECO:0000313" key="9">
    <source>
        <dbReference type="EMBL" id="MFC3139943.1"/>
    </source>
</evidence>